<accession>R0JK37</accession>
<reference evidence="4 5" key="2">
    <citation type="journal article" date="2013" name="PLoS Genet.">
        <title>Comparative genome structure, secondary metabolite, and effector coding capacity across Cochliobolus pathogens.</title>
        <authorList>
            <person name="Condon B.J."/>
            <person name="Leng Y."/>
            <person name="Wu D."/>
            <person name="Bushley K.E."/>
            <person name="Ohm R.A."/>
            <person name="Otillar R."/>
            <person name="Martin J."/>
            <person name="Schackwitz W."/>
            <person name="Grimwood J."/>
            <person name="MohdZainudin N."/>
            <person name="Xue C."/>
            <person name="Wang R."/>
            <person name="Manning V.A."/>
            <person name="Dhillon B."/>
            <person name="Tu Z.J."/>
            <person name="Steffenson B.J."/>
            <person name="Salamov A."/>
            <person name="Sun H."/>
            <person name="Lowry S."/>
            <person name="LaButti K."/>
            <person name="Han J."/>
            <person name="Copeland A."/>
            <person name="Lindquist E."/>
            <person name="Barry K."/>
            <person name="Schmutz J."/>
            <person name="Baker S.E."/>
            <person name="Ciuffetti L.M."/>
            <person name="Grigoriev I.V."/>
            <person name="Zhong S."/>
            <person name="Turgeon B.G."/>
        </authorList>
    </citation>
    <scope>NUCLEOTIDE SEQUENCE [LARGE SCALE GENOMIC DNA]</scope>
    <source>
        <strain evidence="5">28A</strain>
    </source>
</reference>
<evidence type="ECO:0000313" key="4">
    <source>
        <dbReference type="EMBL" id="EOA81648.1"/>
    </source>
</evidence>
<evidence type="ECO:0000256" key="2">
    <source>
        <dbReference type="ARBA" id="ARBA00022676"/>
    </source>
</evidence>
<dbReference type="OrthoDB" id="205108at2759"/>
<name>R0JK37_EXST2</name>
<dbReference type="GO" id="GO:0000139">
    <property type="term" value="C:Golgi membrane"/>
    <property type="evidence" value="ECO:0007669"/>
    <property type="project" value="TreeGrafter"/>
</dbReference>
<dbReference type="PANTHER" id="PTHR31306">
    <property type="entry name" value="ALPHA-1,6-MANNOSYLTRANSFERASE MNN11-RELATED"/>
    <property type="match status" value="1"/>
</dbReference>
<dbReference type="eggNOG" id="KOG4748">
    <property type="taxonomic scope" value="Eukaryota"/>
</dbReference>
<protein>
    <submittedName>
        <fullName evidence="4">Glycosyltransferase family 34 protein</fullName>
    </submittedName>
</protein>
<reference evidence="4 5" key="1">
    <citation type="journal article" date="2012" name="PLoS Pathog.">
        <title>Diverse lifestyles and strategies of plant pathogenesis encoded in the genomes of eighteen Dothideomycetes fungi.</title>
        <authorList>
            <person name="Ohm R.A."/>
            <person name="Feau N."/>
            <person name="Henrissat B."/>
            <person name="Schoch C.L."/>
            <person name="Horwitz B.A."/>
            <person name="Barry K.W."/>
            <person name="Condon B.J."/>
            <person name="Copeland A.C."/>
            <person name="Dhillon B."/>
            <person name="Glaser F."/>
            <person name="Hesse C.N."/>
            <person name="Kosti I."/>
            <person name="LaButti K."/>
            <person name="Lindquist E.A."/>
            <person name="Lucas S."/>
            <person name="Salamov A.A."/>
            <person name="Bradshaw R.E."/>
            <person name="Ciuffetti L."/>
            <person name="Hamelin R.C."/>
            <person name="Kema G.H.J."/>
            <person name="Lawrence C."/>
            <person name="Scott J.A."/>
            <person name="Spatafora J.W."/>
            <person name="Turgeon B.G."/>
            <person name="de Wit P.J.G.M."/>
            <person name="Zhong S."/>
            <person name="Goodwin S.B."/>
            <person name="Grigoriev I.V."/>
        </authorList>
    </citation>
    <scope>NUCLEOTIDE SEQUENCE [LARGE SCALE GENOMIC DNA]</scope>
    <source>
        <strain evidence="5">28A</strain>
    </source>
</reference>
<dbReference type="Proteomes" id="UP000016935">
    <property type="component" value="Unassembled WGS sequence"/>
</dbReference>
<keyword evidence="5" id="KW-1185">Reference proteome</keyword>
<proteinExistence type="inferred from homology"/>
<dbReference type="HOGENOM" id="CLU_021434_2_2_1"/>
<dbReference type="InterPro" id="IPR008630">
    <property type="entry name" value="Glyco_trans_34"/>
</dbReference>
<dbReference type="GO" id="GO:0016757">
    <property type="term" value="F:glycosyltransferase activity"/>
    <property type="evidence" value="ECO:0007669"/>
    <property type="project" value="UniProtKB-KW"/>
</dbReference>
<dbReference type="EMBL" id="KB908866">
    <property type="protein sequence ID" value="EOA81648.1"/>
    <property type="molecule type" value="Genomic_DNA"/>
</dbReference>
<dbReference type="Gene3D" id="3.90.550.10">
    <property type="entry name" value="Spore Coat Polysaccharide Biosynthesis Protein SpsA, Chain A"/>
    <property type="match status" value="1"/>
</dbReference>
<dbReference type="STRING" id="671987.R0JK37"/>
<dbReference type="AlphaFoldDB" id="R0JK37"/>
<gene>
    <name evidence="4" type="ORF">SETTUDRAFT_35476</name>
</gene>
<evidence type="ECO:0000256" key="1">
    <source>
        <dbReference type="ARBA" id="ARBA00005664"/>
    </source>
</evidence>
<sequence length="333" mass="38009">MLSNQLLTKRYTLVATALIISIVLVASFRDAIPIQDYRNFAFSETVVPIQTSNNGPQPAHYKTQPEWNWVVPKYASSFDGYARKPRNKDVIVLTASDGLGHNSEIPNLLDKVLDDRAKYCAKHGYTNLWLNTSRYDVGDSHRVWSKIPALAEAFYLYPSAEWVWLMDADMVLMNHDYSLVSEILSPAAIDKGILRNQPLLTGSLKNAMYENLHTPSDYRVENIDILLTQDHHSINAGSVFFRRSAFTRFFLEAMTDTMLTGREHGNAEQDAILHMILEHELVRKHVGVYPQRKFNSYTEGGDKMGYKEGDLAVHFAGCWVEHNCVERFNKYAE</sequence>
<evidence type="ECO:0000256" key="3">
    <source>
        <dbReference type="ARBA" id="ARBA00022679"/>
    </source>
</evidence>
<dbReference type="Pfam" id="PF05637">
    <property type="entry name" value="Glyco_transf_34"/>
    <property type="match status" value="1"/>
</dbReference>
<keyword evidence="2" id="KW-0328">Glycosyltransferase</keyword>
<dbReference type="GeneID" id="19404023"/>
<dbReference type="RefSeq" id="XP_008030696.1">
    <property type="nucleotide sequence ID" value="XM_008032505.1"/>
</dbReference>
<evidence type="ECO:0000313" key="5">
    <source>
        <dbReference type="Proteomes" id="UP000016935"/>
    </source>
</evidence>
<organism evidence="4 5">
    <name type="scientific">Exserohilum turcicum (strain 28A)</name>
    <name type="common">Northern leaf blight fungus</name>
    <name type="synonym">Setosphaeria turcica</name>
    <dbReference type="NCBI Taxonomy" id="671987"/>
    <lineage>
        <taxon>Eukaryota</taxon>
        <taxon>Fungi</taxon>
        <taxon>Dikarya</taxon>
        <taxon>Ascomycota</taxon>
        <taxon>Pezizomycotina</taxon>
        <taxon>Dothideomycetes</taxon>
        <taxon>Pleosporomycetidae</taxon>
        <taxon>Pleosporales</taxon>
        <taxon>Pleosporineae</taxon>
        <taxon>Pleosporaceae</taxon>
        <taxon>Exserohilum</taxon>
    </lineage>
</organism>
<keyword evidence="3 4" id="KW-0808">Transferase</keyword>
<dbReference type="InterPro" id="IPR029044">
    <property type="entry name" value="Nucleotide-diphossugar_trans"/>
</dbReference>
<comment type="similarity">
    <text evidence="1">Belongs to the glycosyltransferase 34 family.</text>
</comment>
<dbReference type="PANTHER" id="PTHR31306:SF4">
    <property type="entry name" value="ALPHA-1,2-GALACTOSYLTRANSFERASE"/>
    <property type="match status" value="1"/>
</dbReference>
<dbReference type="GO" id="GO:0006487">
    <property type="term" value="P:protein N-linked glycosylation"/>
    <property type="evidence" value="ECO:0007669"/>
    <property type="project" value="TreeGrafter"/>
</dbReference>